<reference evidence="2 3" key="1">
    <citation type="submission" date="2019-05" db="EMBL/GenBank/DDBJ databases">
        <title>Nakamurella sp. N5BH11, whole genome shotgun sequence.</title>
        <authorList>
            <person name="Tuo L."/>
        </authorList>
    </citation>
    <scope>NUCLEOTIDE SEQUENCE [LARGE SCALE GENOMIC DNA]</scope>
    <source>
        <strain evidence="2 3">N5BH11</strain>
    </source>
</reference>
<dbReference type="InterPro" id="IPR003325">
    <property type="entry name" value="TerD"/>
</dbReference>
<dbReference type="Proteomes" id="UP000306985">
    <property type="component" value="Unassembled WGS sequence"/>
</dbReference>
<gene>
    <name evidence="2" type="ORF">FDO65_16940</name>
</gene>
<organism evidence="2 3">
    <name type="scientific">Nakamurella flava</name>
    <dbReference type="NCBI Taxonomy" id="2576308"/>
    <lineage>
        <taxon>Bacteria</taxon>
        <taxon>Bacillati</taxon>
        <taxon>Actinomycetota</taxon>
        <taxon>Actinomycetes</taxon>
        <taxon>Nakamurellales</taxon>
        <taxon>Nakamurellaceae</taxon>
        <taxon>Nakamurella</taxon>
    </lineage>
</organism>
<proteinExistence type="predicted"/>
<dbReference type="PANTHER" id="PTHR32097:SF17">
    <property type="entry name" value="CAMP-BINDING PROTEIN 1-RELATED"/>
    <property type="match status" value="1"/>
</dbReference>
<accession>A0A4U6QD12</accession>
<keyword evidence="3" id="KW-1185">Reference proteome</keyword>
<dbReference type="OrthoDB" id="56224at2"/>
<dbReference type="AlphaFoldDB" id="A0A4U6QD12"/>
<sequence>MAVNLSKGQTVSLTKDNGGGLSQVRMGLGWDAMKKKGFFGGTKEVAVDLDASALLLDAQGQVLDVVYYGNLRSRDNSIIHTGDNLTGAGDGDDESIMVDLPRVPAAVTHIVFTVNSYSGQNFGQIENATARVVDSADHDKELVRYTLTGSGSHTAVVMARLSRSGTGWTFTAIGAPGNARTADQLVPLARQSLS</sequence>
<dbReference type="Pfam" id="PF02342">
    <property type="entry name" value="TerD"/>
    <property type="match status" value="1"/>
</dbReference>
<evidence type="ECO:0000313" key="2">
    <source>
        <dbReference type="EMBL" id="TKV57819.1"/>
    </source>
</evidence>
<evidence type="ECO:0000313" key="3">
    <source>
        <dbReference type="Proteomes" id="UP000306985"/>
    </source>
</evidence>
<feature type="domain" description="TerD" evidence="1">
    <location>
        <begin position="1"/>
        <end position="176"/>
    </location>
</feature>
<dbReference type="PANTHER" id="PTHR32097">
    <property type="entry name" value="CAMP-BINDING PROTEIN 1-RELATED"/>
    <property type="match status" value="1"/>
</dbReference>
<name>A0A4U6QD12_9ACTN</name>
<dbReference type="InterPro" id="IPR051324">
    <property type="entry name" value="Stress/Tellurium_Resist"/>
</dbReference>
<dbReference type="RefSeq" id="WP_137450903.1">
    <property type="nucleotide sequence ID" value="NZ_SZZH01000004.1"/>
</dbReference>
<dbReference type="Gene3D" id="2.60.60.30">
    <property type="entry name" value="sav2460 like domains"/>
    <property type="match status" value="1"/>
</dbReference>
<comment type="caution">
    <text evidence="2">The sequence shown here is derived from an EMBL/GenBank/DDBJ whole genome shotgun (WGS) entry which is preliminary data.</text>
</comment>
<dbReference type="CDD" id="cd06974">
    <property type="entry name" value="TerD_like"/>
    <property type="match status" value="1"/>
</dbReference>
<dbReference type="EMBL" id="SZZH01000004">
    <property type="protein sequence ID" value="TKV57819.1"/>
    <property type="molecule type" value="Genomic_DNA"/>
</dbReference>
<protein>
    <submittedName>
        <fullName evidence="2">TerD family protein</fullName>
    </submittedName>
</protein>
<evidence type="ECO:0000259" key="1">
    <source>
        <dbReference type="Pfam" id="PF02342"/>
    </source>
</evidence>